<accession>A0AAN5CAJ5</accession>
<dbReference type="AlphaFoldDB" id="A0AAN5CAJ5"/>
<name>A0AAN5CAJ5_9BILA</name>
<feature type="non-terminal residue" evidence="1">
    <location>
        <position position="1"/>
    </location>
</feature>
<sequence>AEAFVNYDNAVLYDEFDLSTLKTFPLTECLALSCKVYVSAPKSSLDTLERIYLGDTTLATLAGQVDETTGLKTPYELNAFSGKAFISNINWMFKSAPVAIYIVFETAPFYESGLVYDPSYSPAIKGTSARTLTILSASNFTIKGSVTKGSLAGGRVIASGFDFTESKLSRTPALYDVHKEKSFELSFAGPLATLYTSRNHTSELSFDIAINEGFSGTLF</sequence>
<evidence type="ECO:0000313" key="2">
    <source>
        <dbReference type="Proteomes" id="UP001328107"/>
    </source>
</evidence>
<feature type="non-terminal residue" evidence="1">
    <location>
        <position position="219"/>
    </location>
</feature>
<proteinExistence type="predicted"/>
<dbReference type="Proteomes" id="UP001328107">
    <property type="component" value="Unassembled WGS sequence"/>
</dbReference>
<gene>
    <name evidence="1" type="ORF">PMAYCL1PPCAC_05119</name>
</gene>
<dbReference type="EMBL" id="BTRK01000002">
    <property type="protein sequence ID" value="GMR34924.1"/>
    <property type="molecule type" value="Genomic_DNA"/>
</dbReference>
<keyword evidence="2" id="KW-1185">Reference proteome</keyword>
<protein>
    <submittedName>
        <fullName evidence="1">Uncharacterized protein</fullName>
    </submittedName>
</protein>
<comment type="caution">
    <text evidence="1">The sequence shown here is derived from an EMBL/GenBank/DDBJ whole genome shotgun (WGS) entry which is preliminary data.</text>
</comment>
<reference evidence="2" key="1">
    <citation type="submission" date="2022-10" db="EMBL/GenBank/DDBJ databases">
        <title>Genome assembly of Pristionchus species.</title>
        <authorList>
            <person name="Yoshida K."/>
            <person name="Sommer R.J."/>
        </authorList>
    </citation>
    <scope>NUCLEOTIDE SEQUENCE [LARGE SCALE GENOMIC DNA]</scope>
    <source>
        <strain evidence="2">RS5460</strain>
    </source>
</reference>
<organism evidence="1 2">
    <name type="scientific">Pristionchus mayeri</name>
    <dbReference type="NCBI Taxonomy" id="1317129"/>
    <lineage>
        <taxon>Eukaryota</taxon>
        <taxon>Metazoa</taxon>
        <taxon>Ecdysozoa</taxon>
        <taxon>Nematoda</taxon>
        <taxon>Chromadorea</taxon>
        <taxon>Rhabditida</taxon>
        <taxon>Rhabditina</taxon>
        <taxon>Diplogasteromorpha</taxon>
        <taxon>Diplogasteroidea</taxon>
        <taxon>Neodiplogasteridae</taxon>
        <taxon>Pristionchus</taxon>
    </lineage>
</organism>
<evidence type="ECO:0000313" key="1">
    <source>
        <dbReference type="EMBL" id="GMR34924.1"/>
    </source>
</evidence>